<dbReference type="PANTHER" id="PTHR43637">
    <property type="entry name" value="UPF0273 PROTEIN TM_0370"/>
    <property type="match status" value="1"/>
</dbReference>
<dbReference type="KEGG" id="pcl:Pcal_0525"/>
<dbReference type="PRINTS" id="PR00364">
    <property type="entry name" value="DISEASERSIST"/>
</dbReference>
<dbReference type="EMBL" id="CP000561">
    <property type="protein sequence ID" value="ABO07952.1"/>
    <property type="molecule type" value="Genomic_DNA"/>
</dbReference>
<dbReference type="Pfam" id="PF06745">
    <property type="entry name" value="ATPase"/>
    <property type="match status" value="1"/>
</dbReference>
<evidence type="ECO:0000256" key="2">
    <source>
        <dbReference type="ARBA" id="ARBA00022840"/>
    </source>
</evidence>
<keyword evidence="2" id="KW-0067">ATP-binding</keyword>
<dbReference type="STRING" id="410359.Pcal_0525"/>
<organism evidence="4 5">
    <name type="scientific">Pyrobaculum calidifontis (strain DSM 21063 / JCM 11548 / VA1)</name>
    <dbReference type="NCBI Taxonomy" id="410359"/>
    <lineage>
        <taxon>Archaea</taxon>
        <taxon>Thermoproteota</taxon>
        <taxon>Thermoprotei</taxon>
        <taxon>Thermoproteales</taxon>
        <taxon>Thermoproteaceae</taxon>
        <taxon>Pyrobaculum</taxon>
    </lineage>
</organism>
<dbReference type="Proteomes" id="UP000001431">
    <property type="component" value="Chromosome"/>
</dbReference>
<keyword evidence="5" id="KW-1185">Reference proteome</keyword>
<evidence type="ECO:0000313" key="4">
    <source>
        <dbReference type="EMBL" id="ABO07952.1"/>
    </source>
</evidence>
<dbReference type="GeneID" id="4909252"/>
<dbReference type="OrthoDB" id="26639at2157"/>
<dbReference type="InterPro" id="IPR027417">
    <property type="entry name" value="P-loop_NTPase"/>
</dbReference>
<evidence type="ECO:0000256" key="1">
    <source>
        <dbReference type="ARBA" id="ARBA00022741"/>
    </source>
</evidence>
<dbReference type="RefSeq" id="WP_011849210.1">
    <property type="nucleotide sequence ID" value="NC_009073.1"/>
</dbReference>
<dbReference type="eggNOG" id="arCOG01174">
    <property type="taxonomic scope" value="Archaea"/>
</dbReference>
<protein>
    <submittedName>
        <fullName evidence="4">ATP binding protein</fullName>
    </submittedName>
</protein>
<dbReference type="PANTHER" id="PTHR43637:SF2">
    <property type="entry name" value="PROTEIN GVPD 1"/>
    <property type="match status" value="1"/>
</dbReference>
<dbReference type="GO" id="GO:0005524">
    <property type="term" value="F:ATP binding"/>
    <property type="evidence" value="ECO:0007669"/>
    <property type="project" value="UniProtKB-KW"/>
</dbReference>
<dbReference type="HOGENOM" id="CLU_820438_0_0_2"/>
<accession>A3MTI5</accession>
<evidence type="ECO:0000259" key="3">
    <source>
        <dbReference type="Pfam" id="PF06745"/>
    </source>
</evidence>
<keyword evidence="1" id="KW-0547">Nucleotide-binding</keyword>
<dbReference type="Gene3D" id="3.40.50.300">
    <property type="entry name" value="P-loop containing nucleotide triphosphate hydrolases"/>
    <property type="match status" value="1"/>
</dbReference>
<reference evidence="4" key="1">
    <citation type="submission" date="2007-02" db="EMBL/GenBank/DDBJ databases">
        <title>Complete sequence of Pyrobaculum calidifontis JCM 11548.</title>
        <authorList>
            <consortium name="US DOE Joint Genome Institute"/>
            <person name="Copeland A."/>
            <person name="Lucas S."/>
            <person name="Lapidus A."/>
            <person name="Barry K."/>
            <person name="Glavina del Rio T."/>
            <person name="Dalin E."/>
            <person name="Tice H."/>
            <person name="Pitluck S."/>
            <person name="Chain P."/>
            <person name="Malfatti S."/>
            <person name="Shin M."/>
            <person name="Vergez L."/>
            <person name="Schmutz J."/>
            <person name="Larimer F."/>
            <person name="Land M."/>
            <person name="Hauser L."/>
            <person name="Kyrpides N."/>
            <person name="Mikhailova N."/>
            <person name="Cozen A.E."/>
            <person name="Fitz-Gibbon S.T."/>
            <person name="House C.H."/>
            <person name="Saltikov C."/>
            <person name="Lowe T.M."/>
            <person name="Richardson P."/>
        </authorList>
    </citation>
    <scope>NUCLEOTIDE SEQUENCE [LARGE SCALE GENOMIC DNA]</scope>
    <source>
        <strain evidence="4">JCM 11548</strain>
    </source>
</reference>
<dbReference type="InterPro" id="IPR014774">
    <property type="entry name" value="KaiC-like_dom"/>
</dbReference>
<dbReference type="SUPFAM" id="SSF52540">
    <property type="entry name" value="P-loop containing nucleoside triphosphate hydrolases"/>
    <property type="match status" value="1"/>
</dbReference>
<gene>
    <name evidence="4" type="ordered locus">Pcal_0525</name>
</gene>
<name>A3MTI5_PYRCJ</name>
<dbReference type="AlphaFoldDB" id="A3MTI5"/>
<evidence type="ECO:0000313" key="5">
    <source>
        <dbReference type="Proteomes" id="UP000001431"/>
    </source>
</evidence>
<sequence>MDLKRIFAERISFVYGPSGSGKTVLVSEIVRQFADEGRRVVWISFNESRDVLVNMWKSFGWDVGRITVYDFPFVPQYRETLFNQVVDLAYKEKAEVLVVDGVDAVVFDRATADALSKVGLYSTIGIDTKYNPLADIADTIVRTSIKFIQSAAIRRLEIVKVRGMEVATPVYYLAVLPQGPVVLSRYPRHEPTRKIAAPGHLANFIGEIYKGVQIALYGPYQGVSARVVDVAEAVAYIHKPYQRDFFKRARTYLVSPQEHLRLEHYAVKHDAEYVVVLDAEVVPKFFREFRRPDVVWIDVYTTPPPMSDYDYIFYVSRETIRLEKSPEPTDVVGLPIALE</sequence>
<feature type="domain" description="KaiC-like" evidence="3">
    <location>
        <begin position="6"/>
        <end position="66"/>
    </location>
</feature>
<proteinExistence type="predicted"/>